<dbReference type="Proteomes" id="UP000198809">
    <property type="component" value="Unassembled WGS sequence"/>
</dbReference>
<protein>
    <submittedName>
        <fullName evidence="1">Putative glutamine amidotransferase</fullName>
    </submittedName>
</protein>
<keyword evidence="1" id="KW-0808">Transferase</keyword>
<name>A0A1H8FRR9_9BACL</name>
<keyword evidence="1" id="KW-0315">Glutamine amidotransferase</keyword>
<evidence type="ECO:0000313" key="1">
    <source>
        <dbReference type="EMBL" id="SEN34250.1"/>
    </source>
</evidence>
<dbReference type="RefSeq" id="WP_246590546.1">
    <property type="nucleotide sequence ID" value="NZ_CP076607.1"/>
</dbReference>
<gene>
    <name evidence="1" type="ORF">SAMN04487895_101215</name>
</gene>
<accession>A0A1H8FRR9</accession>
<dbReference type="GO" id="GO:0016740">
    <property type="term" value="F:transferase activity"/>
    <property type="evidence" value="ECO:0007669"/>
    <property type="project" value="UniProtKB-KW"/>
</dbReference>
<organism evidence="1 2">
    <name type="scientific">Paenibacillus sophorae</name>
    <dbReference type="NCBI Taxonomy" id="1333845"/>
    <lineage>
        <taxon>Bacteria</taxon>
        <taxon>Bacillati</taxon>
        <taxon>Bacillota</taxon>
        <taxon>Bacilli</taxon>
        <taxon>Bacillales</taxon>
        <taxon>Paenibacillaceae</taxon>
        <taxon>Paenibacillus</taxon>
    </lineage>
</organism>
<dbReference type="STRING" id="1333845.SAMN04487895_101215"/>
<evidence type="ECO:0000313" key="2">
    <source>
        <dbReference type="Proteomes" id="UP000198809"/>
    </source>
</evidence>
<reference evidence="1 2" key="1">
    <citation type="submission" date="2016-10" db="EMBL/GenBank/DDBJ databases">
        <authorList>
            <person name="de Groot N.N."/>
        </authorList>
    </citation>
    <scope>NUCLEOTIDE SEQUENCE [LARGE SCALE GENOMIC DNA]</scope>
    <source>
        <strain evidence="1 2">CGMCC 1.10238</strain>
    </source>
</reference>
<proteinExistence type="predicted"/>
<dbReference type="EMBL" id="FODH01000001">
    <property type="protein sequence ID" value="SEN34250.1"/>
    <property type="molecule type" value="Genomic_DNA"/>
</dbReference>
<sequence>MERPMIGVVPLYDKDKESYWMLPDYMKGIEDAGGIPDMTLIPKFTVRT</sequence>
<dbReference type="AlphaFoldDB" id="A0A1H8FRR9"/>